<dbReference type="Pfam" id="PF13564">
    <property type="entry name" value="DoxX_2"/>
    <property type="match status" value="1"/>
</dbReference>
<keyword evidence="4 5" id="KW-0472">Membrane</keyword>
<proteinExistence type="predicted"/>
<evidence type="ECO:0008006" key="8">
    <source>
        <dbReference type="Google" id="ProtNLM"/>
    </source>
</evidence>
<reference evidence="6 7" key="1">
    <citation type="submission" date="2014-10" db="EMBL/GenBank/DDBJ databases">
        <title>Draft genome sequence of Actinoplanes utahensis NRRL 12052.</title>
        <authorList>
            <person name="Velasco-Bucheli B."/>
            <person name="del Cerro C."/>
            <person name="Hormigo D."/>
            <person name="Garcia J.L."/>
            <person name="Acebal C."/>
            <person name="Arroyo M."/>
            <person name="de la Mata I."/>
        </authorList>
    </citation>
    <scope>NUCLEOTIDE SEQUENCE [LARGE SCALE GENOMIC DNA]</scope>
    <source>
        <strain evidence="6 7">NRRL 12052</strain>
    </source>
</reference>
<name>A0A0A6UD89_ACTUT</name>
<sequence length="114" mass="11574">MTVNTVLAGIVVVFFGVQGIARLAASDQEQHAAAYHFGVSVSEYRKFSALLILGGLGMAAGLVVPALGIAASVVMIISMVIVAGLRYVCQDGPARVALPLVIAALTAGYLTTAG</sequence>
<dbReference type="RefSeq" id="WP_043532078.1">
    <property type="nucleotide sequence ID" value="NZ_BAABKU010000007.1"/>
</dbReference>
<dbReference type="Proteomes" id="UP000054537">
    <property type="component" value="Unassembled WGS sequence"/>
</dbReference>
<keyword evidence="7" id="KW-1185">Reference proteome</keyword>
<feature type="transmembrane region" description="Helical" evidence="5">
    <location>
        <begin position="94"/>
        <end position="112"/>
    </location>
</feature>
<organism evidence="6 7">
    <name type="scientific">Actinoplanes utahensis</name>
    <dbReference type="NCBI Taxonomy" id="1869"/>
    <lineage>
        <taxon>Bacteria</taxon>
        <taxon>Bacillati</taxon>
        <taxon>Actinomycetota</taxon>
        <taxon>Actinomycetes</taxon>
        <taxon>Micromonosporales</taxon>
        <taxon>Micromonosporaceae</taxon>
        <taxon>Actinoplanes</taxon>
    </lineage>
</organism>
<evidence type="ECO:0000313" key="7">
    <source>
        <dbReference type="Proteomes" id="UP000054537"/>
    </source>
</evidence>
<accession>A0A0A6UD89</accession>
<keyword evidence="2 5" id="KW-0812">Transmembrane</keyword>
<dbReference type="GO" id="GO:0016020">
    <property type="term" value="C:membrane"/>
    <property type="evidence" value="ECO:0007669"/>
    <property type="project" value="UniProtKB-SubCell"/>
</dbReference>
<evidence type="ECO:0000256" key="5">
    <source>
        <dbReference type="SAM" id="Phobius"/>
    </source>
</evidence>
<gene>
    <name evidence="6" type="ORF">MB27_35190</name>
</gene>
<comment type="caution">
    <text evidence="6">The sequence shown here is derived from an EMBL/GenBank/DDBJ whole genome shotgun (WGS) entry which is preliminary data.</text>
</comment>
<comment type="subcellular location">
    <subcellularLocation>
        <location evidence="1">Membrane</location>
        <topology evidence="1">Multi-pass membrane protein</topology>
    </subcellularLocation>
</comment>
<evidence type="ECO:0000256" key="1">
    <source>
        <dbReference type="ARBA" id="ARBA00004141"/>
    </source>
</evidence>
<evidence type="ECO:0000256" key="2">
    <source>
        <dbReference type="ARBA" id="ARBA00022692"/>
    </source>
</evidence>
<dbReference type="EMBL" id="JRTT01000131">
    <property type="protein sequence ID" value="KHD73446.1"/>
    <property type="molecule type" value="Genomic_DNA"/>
</dbReference>
<evidence type="ECO:0000313" key="6">
    <source>
        <dbReference type="EMBL" id="KHD73446.1"/>
    </source>
</evidence>
<dbReference type="InterPro" id="IPR032808">
    <property type="entry name" value="DoxX"/>
</dbReference>
<feature type="transmembrane region" description="Helical" evidence="5">
    <location>
        <begin position="49"/>
        <end position="82"/>
    </location>
</feature>
<evidence type="ECO:0000256" key="3">
    <source>
        <dbReference type="ARBA" id="ARBA00022989"/>
    </source>
</evidence>
<protein>
    <recommendedName>
        <fullName evidence="8">DoxX family protein</fullName>
    </recommendedName>
</protein>
<dbReference type="AlphaFoldDB" id="A0A0A6UD89"/>
<evidence type="ECO:0000256" key="4">
    <source>
        <dbReference type="ARBA" id="ARBA00023136"/>
    </source>
</evidence>
<keyword evidence="3 5" id="KW-1133">Transmembrane helix</keyword>